<accession>D8LIV4</accession>
<protein>
    <submittedName>
        <fullName evidence="1">Uncharacterized protein</fullName>
    </submittedName>
</protein>
<dbReference type="InParanoid" id="D8LIV4"/>
<keyword evidence="2" id="KW-1185">Reference proteome</keyword>
<dbReference type="EMBL" id="FN648409">
    <property type="protein sequence ID" value="CBN76838.1"/>
    <property type="molecule type" value="Genomic_DNA"/>
</dbReference>
<dbReference type="AlphaFoldDB" id="D8LIV4"/>
<proteinExistence type="predicted"/>
<evidence type="ECO:0000313" key="1">
    <source>
        <dbReference type="EMBL" id="CBN76838.1"/>
    </source>
</evidence>
<sequence>MVHRPGPRHWEPRLLGAVLYARTIGLRARGLRRHGLQAAGQPRVVERDRDFTAPAIAIRETRIL</sequence>
<name>D8LIV4_ECTSI</name>
<organism evidence="1 2">
    <name type="scientific">Ectocarpus siliculosus</name>
    <name type="common">Brown alga</name>
    <name type="synonym">Conferva siliculosa</name>
    <dbReference type="NCBI Taxonomy" id="2880"/>
    <lineage>
        <taxon>Eukaryota</taxon>
        <taxon>Sar</taxon>
        <taxon>Stramenopiles</taxon>
        <taxon>Ochrophyta</taxon>
        <taxon>PX clade</taxon>
        <taxon>Phaeophyceae</taxon>
        <taxon>Ectocarpales</taxon>
        <taxon>Ectocarpaceae</taxon>
        <taxon>Ectocarpus</taxon>
    </lineage>
</organism>
<dbReference type="EMBL" id="FN649733">
    <property type="protein sequence ID" value="CBN76838.1"/>
    <property type="molecule type" value="Genomic_DNA"/>
</dbReference>
<gene>
    <name evidence="1" type="ORF">Esi_0023_0055</name>
</gene>
<evidence type="ECO:0000313" key="2">
    <source>
        <dbReference type="Proteomes" id="UP000002630"/>
    </source>
</evidence>
<reference evidence="1 2" key="1">
    <citation type="journal article" date="2010" name="Nature">
        <title>The Ectocarpus genome and the independent evolution of multicellularity in brown algae.</title>
        <authorList>
            <person name="Cock J.M."/>
            <person name="Sterck L."/>
            <person name="Rouze P."/>
            <person name="Scornet D."/>
            <person name="Allen A.E."/>
            <person name="Amoutzias G."/>
            <person name="Anthouard V."/>
            <person name="Artiguenave F."/>
            <person name="Aury J.M."/>
            <person name="Badger J.H."/>
            <person name="Beszteri B."/>
            <person name="Billiau K."/>
            <person name="Bonnet E."/>
            <person name="Bothwell J.H."/>
            <person name="Bowler C."/>
            <person name="Boyen C."/>
            <person name="Brownlee C."/>
            <person name="Carrano C.J."/>
            <person name="Charrier B."/>
            <person name="Cho G.Y."/>
            <person name="Coelho S.M."/>
            <person name="Collen J."/>
            <person name="Corre E."/>
            <person name="Da Silva C."/>
            <person name="Delage L."/>
            <person name="Delaroque N."/>
            <person name="Dittami S.M."/>
            <person name="Doulbeau S."/>
            <person name="Elias M."/>
            <person name="Farnham G."/>
            <person name="Gachon C.M."/>
            <person name="Gschloessl B."/>
            <person name="Heesch S."/>
            <person name="Jabbari K."/>
            <person name="Jubin C."/>
            <person name="Kawai H."/>
            <person name="Kimura K."/>
            <person name="Kloareg B."/>
            <person name="Kupper F.C."/>
            <person name="Lang D."/>
            <person name="Le Bail A."/>
            <person name="Leblanc C."/>
            <person name="Lerouge P."/>
            <person name="Lohr M."/>
            <person name="Lopez P.J."/>
            <person name="Martens C."/>
            <person name="Maumus F."/>
            <person name="Michel G."/>
            <person name="Miranda-Saavedra D."/>
            <person name="Morales J."/>
            <person name="Moreau H."/>
            <person name="Motomura T."/>
            <person name="Nagasato C."/>
            <person name="Napoli C.A."/>
            <person name="Nelson D.R."/>
            <person name="Nyvall-Collen P."/>
            <person name="Peters A.F."/>
            <person name="Pommier C."/>
            <person name="Potin P."/>
            <person name="Poulain J."/>
            <person name="Quesneville H."/>
            <person name="Read B."/>
            <person name="Rensing S.A."/>
            <person name="Ritter A."/>
            <person name="Rousvoal S."/>
            <person name="Samanta M."/>
            <person name="Samson G."/>
            <person name="Schroeder D.C."/>
            <person name="Segurens B."/>
            <person name="Strittmatter M."/>
            <person name="Tonon T."/>
            <person name="Tregear J.W."/>
            <person name="Valentin K."/>
            <person name="von Dassow P."/>
            <person name="Yamagishi T."/>
            <person name="Van de Peer Y."/>
            <person name="Wincker P."/>
        </authorList>
    </citation>
    <scope>NUCLEOTIDE SEQUENCE [LARGE SCALE GENOMIC DNA]</scope>
    <source>
        <strain evidence="2">Ec32 / CCAP1310/4</strain>
    </source>
</reference>
<dbReference type="Proteomes" id="UP000002630">
    <property type="component" value="Linkage Group LG08"/>
</dbReference>